<feature type="repeat" description="PPR" evidence="3">
    <location>
        <begin position="69"/>
        <end position="103"/>
    </location>
</feature>
<dbReference type="OrthoDB" id="185373at2759"/>
<reference evidence="5" key="1">
    <citation type="submission" date="2025-08" db="UniProtKB">
        <authorList>
            <consortium name="RefSeq"/>
        </authorList>
    </citation>
    <scope>IDENTIFICATION</scope>
</reference>
<dbReference type="FunFam" id="1.25.40.10:FF:001214">
    <property type="entry name" value="Pentatricopeptide repeat-containing protein At2g20540"/>
    <property type="match status" value="1"/>
</dbReference>
<dbReference type="GO" id="GO:0003723">
    <property type="term" value="F:RNA binding"/>
    <property type="evidence" value="ECO:0007669"/>
    <property type="project" value="InterPro"/>
</dbReference>
<feature type="repeat" description="PPR" evidence="3">
    <location>
        <begin position="170"/>
        <end position="204"/>
    </location>
</feature>
<dbReference type="Proteomes" id="UP000189703">
    <property type="component" value="Unplaced"/>
</dbReference>
<dbReference type="FunFam" id="1.25.40.10:FF:000031">
    <property type="entry name" value="Pentatricopeptide repeat-containing protein mitochondrial"/>
    <property type="match status" value="1"/>
</dbReference>
<evidence type="ECO:0000313" key="5">
    <source>
        <dbReference type="RefSeq" id="XP_010245112.1"/>
    </source>
</evidence>
<keyword evidence="1" id="KW-0677">Repeat</keyword>
<evidence type="ECO:0000256" key="3">
    <source>
        <dbReference type="PROSITE-ProRule" id="PRU00708"/>
    </source>
</evidence>
<dbReference type="OMA" id="NPGNYAI"/>
<dbReference type="RefSeq" id="XP_010245112.1">
    <property type="nucleotide sequence ID" value="XM_010246810.2"/>
</dbReference>
<dbReference type="PANTHER" id="PTHR47926">
    <property type="entry name" value="PENTATRICOPEPTIDE REPEAT-CONTAINING PROTEIN"/>
    <property type="match status" value="1"/>
</dbReference>
<organism evidence="4 5">
    <name type="scientific">Nelumbo nucifera</name>
    <name type="common">Sacred lotus</name>
    <dbReference type="NCBI Taxonomy" id="4432"/>
    <lineage>
        <taxon>Eukaryota</taxon>
        <taxon>Viridiplantae</taxon>
        <taxon>Streptophyta</taxon>
        <taxon>Embryophyta</taxon>
        <taxon>Tracheophyta</taxon>
        <taxon>Spermatophyta</taxon>
        <taxon>Magnoliopsida</taxon>
        <taxon>Proteales</taxon>
        <taxon>Nelumbonaceae</taxon>
        <taxon>Nelumbo</taxon>
    </lineage>
</organism>
<dbReference type="InterPro" id="IPR046848">
    <property type="entry name" value="E_motif"/>
</dbReference>
<dbReference type="Pfam" id="PF01535">
    <property type="entry name" value="PPR"/>
    <property type="match status" value="6"/>
</dbReference>
<feature type="repeat" description="PPR" evidence="3">
    <location>
        <begin position="232"/>
        <end position="262"/>
    </location>
</feature>
<dbReference type="GeneID" id="104588748"/>
<dbReference type="Pfam" id="PF13041">
    <property type="entry name" value="PPR_2"/>
    <property type="match status" value="2"/>
</dbReference>
<evidence type="ECO:0000313" key="4">
    <source>
        <dbReference type="Proteomes" id="UP000189703"/>
    </source>
</evidence>
<sequence>MCRQTSLGDLYGYLLKRPKSSSQLDQIHAQIIVSGLHQDNSLIMKLIISLMACGKQMIASLIFNQVEYPNVLWTSMIRGYSCYGHFRESILLYARMRHQHLCPNNFSFPFVLKSCAGLKALSEGEQIHADVVKLGFVSDVFVQTSVLDMYVKCSRIETAKQVFDGMTVKNVVSWTAIIAGYCRHGFLDMAQELFHDMPVRNVVTWNALIDGLAQFGDIERARWYFDHMPEKNTVSWTIMIGGYSRAGDVANARLLFDKMIDKEVVAWTVMISCYVQNGKPGEAIKLFHEMLRTNIMVDEVIMLALISAATQLGSLNVCAWIENCISECGFGSDIRILNAVVNMYVQCGNIEKAFNAFKKIPKKDVISYNSMITGYAHHGDANCALSLFSMMIDAKIQPNSITFTGILTACAHRGLVDEGRRYFHLMRDLGSIVPKMEHYACMVDLLGRAGFIDEAHNLISSMPIRPEASIWGALLGACKIHGNLELAESIAQKLFEIEPENPGNYAILANMYVERKMWDAATRVRMMMKRRGVCKTPGSSWAEVSQLFDFGCQIRI</sequence>
<accession>A0A1U7YX61</accession>
<feature type="repeat" description="PPR" evidence="3">
    <location>
        <begin position="263"/>
        <end position="297"/>
    </location>
</feature>
<keyword evidence="4" id="KW-1185">Reference proteome</keyword>
<feature type="repeat" description="PPR" evidence="3">
    <location>
        <begin position="399"/>
        <end position="433"/>
    </location>
</feature>
<dbReference type="PANTHER" id="PTHR47926:SF347">
    <property type="entry name" value="PENTATRICOPEPTIDE REPEAT-CONTAINING PROTEIN"/>
    <property type="match status" value="1"/>
</dbReference>
<dbReference type="FunFam" id="1.25.40.10:FF:000280">
    <property type="entry name" value="Pentatricopeptide repeat-containing protein"/>
    <property type="match status" value="1"/>
</dbReference>
<dbReference type="GO" id="GO:0009451">
    <property type="term" value="P:RNA modification"/>
    <property type="evidence" value="ECO:0007669"/>
    <property type="project" value="InterPro"/>
</dbReference>
<protein>
    <submittedName>
        <fullName evidence="5">Pentatricopeptide repeat-containing protein At5g37570 isoform X2</fullName>
    </submittedName>
</protein>
<comment type="similarity">
    <text evidence="2">Belongs to the PPR family. PCMP-E subfamily.</text>
</comment>
<dbReference type="PROSITE" id="PS51375">
    <property type="entry name" value="PPR"/>
    <property type="match status" value="6"/>
</dbReference>
<evidence type="ECO:0000256" key="1">
    <source>
        <dbReference type="ARBA" id="ARBA00022737"/>
    </source>
</evidence>
<gene>
    <name evidence="5" type="primary">LOC104588748</name>
</gene>
<dbReference type="Pfam" id="PF20431">
    <property type="entry name" value="E_motif"/>
    <property type="match status" value="1"/>
</dbReference>
<proteinExistence type="inferred from homology"/>
<dbReference type="Gene3D" id="1.25.40.10">
    <property type="entry name" value="Tetratricopeptide repeat domain"/>
    <property type="match status" value="3"/>
</dbReference>
<name>A0A1U7YX61_NELNU</name>
<dbReference type="InterPro" id="IPR002885">
    <property type="entry name" value="PPR_rpt"/>
</dbReference>
<dbReference type="SUPFAM" id="SSF48452">
    <property type="entry name" value="TPR-like"/>
    <property type="match status" value="2"/>
</dbReference>
<dbReference type="NCBIfam" id="TIGR00756">
    <property type="entry name" value="PPR"/>
    <property type="match status" value="7"/>
</dbReference>
<dbReference type="InterPro" id="IPR046960">
    <property type="entry name" value="PPR_At4g14850-like_plant"/>
</dbReference>
<feature type="repeat" description="PPR" evidence="3">
    <location>
        <begin position="364"/>
        <end position="398"/>
    </location>
</feature>
<dbReference type="AlphaFoldDB" id="A0A1U7YX61"/>
<evidence type="ECO:0000256" key="2">
    <source>
        <dbReference type="ARBA" id="ARBA00061659"/>
    </source>
</evidence>
<dbReference type="InterPro" id="IPR011990">
    <property type="entry name" value="TPR-like_helical_dom_sf"/>
</dbReference>